<sequence length="26" mass="2808">MDGKAIAKDILDEVSSKVSELKTSGW</sequence>
<feature type="non-terminal residue" evidence="1">
    <location>
        <position position="26"/>
    </location>
</feature>
<dbReference type="AlphaFoldDB" id="A0A381NRA9"/>
<reference evidence="1" key="1">
    <citation type="submission" date="2018-05" db="EMBL/GenBank/DDBJ databases">
        <authorList>
            <person name="Lanie J.A."/>
            <person name="Ng W.-L."/>
            <person name="Kazmierczak K.M."/>
            <person name="Andrzejewski T.M."/>
            <person name="Davidsen T.M."/>
            <person name="Wayne K.J."/>
            <person name="Tettelin H."/>
            <person name="Glass J.I."/>
            <person name="Rusch D."/>
            <person name="Podicherti R."/>
            <person name="Tsui H.-C.T."/>
            <person name="Winkler M.E."/>
        </authorList>
    </citation>
    <scope>NUCLEOTIDE SEQUENCE</scope>
</reference>
<protein>
    <submittedName>
        <fullName evidence="1">Uncharacterized protein</fullName>
    </submittedName>
</protein>
<gene>
    <name evidence="1" type="ORF">METZ01_LOCUS9954</name>
</gene>
<evidence type="ECO:0000313" key="1">
    <source>
        <dbReference type="EMBL" id="SUZ57100.1"/>
    </source>
</evidence>
<dbReference type="EMBL" id="UINC01000542">
    <property type="protein sequence ID" value="SUZ57100.1"/>
    <property type="molecule type" value="Genomic_DNA"/>
</dbReference>
<accession>A0A381NRA9</accession>
<proteinExistence type="predicted"/>
<organism evidence="1">
    <name type="scientific">marine metagenome</name>
    <dbReference type="NCBI Taxonomy" id="408172"/>
    <lineage>
        <taxon>unclassified sequences</taxon>
        <taxon>metagenomes</taxon>
        <taxon>ecological metagenomes</taxon>
    </lineage>
</organism>
<name>A0A381NRA9_9ZZZZ</name>